<evidence type="ECO:0000256" key="1">
    <source>
        <dbReference type="ARBA" id="ARBA00004651"/>
    </source>
</evidence>
<evidence type="ECO:0000256" key="2">
    <source>
        <dbReference type="ARBA" id="ARBA00022475"/>
    </source>
</evidence>
<name>A0ABN2XYB6_9MICC</name>
<dbReference type="InterPro" id="IPR036259">
    <property type="entry name" value="MFS_trans_sf"/>
</dbReference>
<keyword evidence="4 7" id="KW-1133">Transmembrane helix</keyword>
<feature type="transmembrane region" description="Helical" evidence="7">
    <location>
        <begin position="301"/>
        <end position="326"/>
    </location>
</feature>
<accession>A0ABN2XYB6</accession>
<evidence type="ECO:0000256" key="7">
    <source>
        <dbReference type="SAM" id="Phobius"/>
    </source>
</evidence>
<evidence type="ECO:0000256" key="6">
    <source>
        <dbReference type="SAM" id="MobiDB-lite"/>
    </source>
</evidence>
<dbReference type="RefSeq" id="WP_344224850.1">
    <property type="nucleotide sequence ID" value="NZ_BAAAQA010000018.1"/>
</dbReference>
<keyword evidence="5 7" id="KW-0472">Membrane</keyword>
<evidence type="ECO:0000256" key="5">
    <source>
        <dbReference type="ARBA" id="ARBA00023136"/>
    </source>
</evidence>
<dbReference type="CDD" id="cd06174">
    <property type="entry name" value="MFS"/>
    <property type="match status" value="1"/>
</dbReference>
<feature type="transmembrane region" description="Helical" evidence="7">
    <location>
        <begin position="82"/>
        <end position="101"/>
    </location>
</feature>
<protein>
    <submittedName>
        <fullName evidence="9">MFS transporter</fullName>
    </submittedName>
</protein>
<dbReference type="Gene3D" id="1.20.1250.20">
    <property type="entry name" value="MFS general substrate transporter like domains"/>
    <property type="match status" value="1"/>
</dbReference>
<comment type="caution">
    <text evidence="9">The sequence shown here is derived from an EMBL/GenBank/DDBJ whole genome shotgun (WGS) entry which is preliminary data.</text>
</comment>
<evidence type="ECO:0000313" key="10">
    <source>
        <dbReference type="Proteomes" id="UP001500166"/>
    </source>
</evidence>
<feature type="domain" description="Major facilitator superfamily (MFS) profile" evidence="8">
    <location>
        <begin position="16"/>
        <end position="424"/>
    </location>
</feature>
<dbReference type="PROSITE" id="PS50850">
    <property type="entry name" value="MFS"/>
    <property type="match status" value="1"/>
</dbReference>
<evidence type="ECO:0000313" key="9">
    <source>
        <dbReference type="EMBL" id="GAA2119004.1"/>
    </source>
</evidence>
<dbReference type="PANTHER" id="PTHR43124:SF3">
    <property type="entry name" value="CHLORAMPHENICOL EFFLUX PUMP RV0191"/>
    <property type="match status" value="1"/>
</dbReference>
<dbReference type="Pfam" id="PF07690">
    <property type="entry name" value="MFS_1"/>
    <property type="match status" value="1"/>
</dbReference>
<feature type="transmembrane region" description="Helical" evidence="7">
    <location>
        <begin position="12"/>
        <end position="32"/>
    </location>
</feature>
<reference evidence="9 10" key="1">
    <citation type="journal article" date="2019" name="Int. J. Syst. Evol. Microbiol.">
        <title>The Global Catalogue of Microorganisms (GCM) 10K type strain sequencing project: providing services to taxonomists for standard genome sequencing and annotation.</title>
        <authorList>
            <consortium name="The Broad Institute Genomics Platform"/>
            <consortium name="The Broad Institute Genome Sequencing Center for Infectious Disease"/>
            <person name="Wu L."/>
            <person name="Ma J."/>
        </authorList>
    </citation>
    <scope>NUCLEOTIDE SEQUENCE [LARGE SCALE GENOMIC DNA]</scope>
    <source>
        <strain evidence="9 10">JCM 15914</strain>
    </source>
</reference>
<evidence type="ECO:0000259" key="8">
    <source>
        <dbReference type="PROSITE" id="PS50850"/>
    </source>
</evidence>
<dbReference type="SUPFAM" id="SSF103473">
    <property type="entry name" value="MFS general substrate transporter"/>
    <property type="match status" value="1"/>
</dbReference>
<keyword evidence="2" id="KW-1003">Cell membrane</keyword>
<dbReference type="InterPro" id="IPR020846">
    <property type="entry name" value="MFS_dom"/>
</dbReference>
<organism evidence="9 10">
    <name type="scientific">Kocuria atrinae</name>
    <dbReference type="NCBI Taxonomy" id="592377"/>
    <lineage>
        <taxon>Bacteria</taxon>
        <taxon>Bacillati</taxon>
        <taxon>Actinomycetota</taxon>
        <taxon>Actinomycetes</taxon>
        <taxon>Micrococcales</taxon>
        <taxon>Micrococcaceae</taxon>
        <taxon>Kocuria</taxon>
    </lineage>
</organism>
<dbReference type="InterPro" id="IPR050189">
    <property type="entry name" value="MFS_Efflux_Transporters"/>
</dbReference>
<dbReference type="InterPro" id="IPR011701">
    <property type="entry name" value="MFS"/>
</dbReference>
<sequence length="434" mass="44437">MPNREPSGRDEHGTFKALLVVIGGVVAALHVWKLSPALSTLSEQLDMSLGQAGVLVAVIQVAGMVLGMVVGLFNDSIGLRRGCLWGFGFLAVGSIMGAVAPGPHLLLASRILEGVGFLVVCVASPALIRRLVPPRRLAPIVGLWGCFFPVAAAMSQLTGGFLVDSIGWRTWWWGAAALAVAIGIAMAAFIPPDAVISAGPRTDGGLRAASSTSSENTPPAPRSVGVRAKATVSTGPLWAAALVMGCYSAQWNGVIQFLPTIYAEAGIAAGSAGALSAGAAACNALGNLSAGQALGRGVKPVTLWTVGFAAMAVCAVVAFGIAPLVVPEWRFGLRYGAVIVFSAVGGLIPSTAISQQMALAPAPDTVSTSLGLGQQFNALGQFAGPVAVAFMVQTAGGWHATWWVTVSFAVVGLLASWWLGFARRSRPALSFDQG</sequence>
<dbReference type="EMBL" id="BAAAQA010000018">
    <property type="protein sequence ID" value="GAA2119004.1"/>
    <property type="molecule type" value="Genomic_DNA"/>
</dbReference>
<gene>
    <name evidence="9" type="ORF">GCM10009824_19700</name>
</gene>
<keyword evidence="10" id="KW-1185">Reference proteome</keyword>
<feature type="transmembrane region" description="Helical" evidence="7">
    <location>
        <begin position="171"/>
        <end position="191"/>
    </location>
</feature>
<dbReference type="PANTHER" id="PTHR43124">
    <property type="entry name" value="PURINE EFFLUX PUMP PBUE"/>
    <property type="match status" value="1"/>
</dbReference>
<evidence type="ECO:0000256" key="4">
    <source>
        <dbReference type="ARBA" id="ARBA00022989"/>
    </source>
</evidence>
<feature type="transmembrane region" description="Helical" evidence="7">
    <location>
        <begin position="140"/>
        <end position="159"/>
    </location>
</feature>
<evidence type="ECO:0000256" key="3">
    <source>
        <dbReference type="ARBA" id="ARBA00022692"/>
    </source>
</evidence>
<feature type="transmembrane region" description="Helical" evidence="7">
    <location>
        <begin position="332"/>
        <end position="355"/>
    </location>
</feature>
<comment type="subcellular location">
    <subcellularLocation>
        <location evidence="1">Cell membrane</location>
        <topology evidence="1">Multi-pass membrane protein</topology>
    </subcellularLocation>
</comment>
<dbReference type="Proteomes" id="UP001500166">
    <property type="component" value="Unassembled WGS sequence"/>
</dbReference>
<proteinExistence type="predicted"/>
<feature type="transmembrane region" description="Helical" evidence="7">
    <location>
        <begin position="52"/>
        <end position="73"/>
    </location>
</feature>
<feature type="transmembrane region" description="Helical" evidence="7">
    <location>
        <begin position="107"/>
        <end position="128"/>
    </location>
</feature>
<keyword evidence="3 7" id="KW-0812">Transmembrane</keyword>
<feature type="region of interest" description="Disordered" evidence="6">
    <location>
        <begin position="206"/>
        <end position="225"/>
    </location>
</feature>
<feature type="transmembrane region" description="Helical" evidence="7">
    <location>
        <begin position="402"/>
        <end position="421"/>
    </location>
</feature>